<keyword evidence="3 6" id="KW-1133">Transmembrane helix</keyword>
<evidence type="ECO:0000256" key="3">
    <source>
        <dbReference type="ARBA" id="ARBA00022989"/>
    </source>
</evidence>
<feature type="transmembrane region" description="Helical" evidence="6">
    <location>
        <begin position="563"/>
        <end position="581"/>
    </location>
</feature>
<feature type="domain" description="Major facilitator superfamily (MFS) profile" evidence="7">
    <location>
        <begin position="362"/>
        <end position="827"/>
    </location>
</feature>
<dbReference type="GO" id="GO:0022857">
    <property type="term" value="F:transmembrane transporter activity"/>
    <property type="evidence" value="ECO:0007669"/>
    <property type="project" value="InterPro"/>
</dbReference>
<comment type="caution">
    <text evidence="8">The sequence shown here is derived from an EMBL/GenBank/DDBJ whole genome shotgun (WGS) entry which is preliminary data.</text>
</comment>
<evidence type="ECO:0000256" key="4">
    <source>
        <dbReference type="ARBA" id="ARBA00023136"/>
    </source>
</evidence>
<dbReference type="PROSITE" id="PS50850">
    <property type="entry name" value="MFS"/>
    <property type="match status" value="1"/>
</dbReference>
<dbReference type="InterPro" id="IPR036259">
    <property type="entry name" value="MFS_trans_sf"/>
</dbReference>
<dbReference type="GO" id="GO:0016020">
    <property type="term" value="C:membrane"/>
    <property type="evidence" value="ECO:0007669"/>
    <property type="project" value="UniProtKB-SubCell"/>
</dbReference>
<proteinExistence type="predicted"/>
<keyword evidence="4 6" id="KW-0472">Membrane</keyword>
<feature type="compositionally biased region" description="Basic and acidic residues" evidence="5">
    <location>
        <begin position="14"/>
        <end position="43"/>
    </location>
</feature>
<dbReference type="AlphaFoldDB" id="A0AAE1DAW8"/>
<name>A0AAE1DAW8_9GAST</name>
<dbReference type="Gene3D" id="1.20.1250.20">
    <property type="entry name" value="MFS general substrate transporter like domains"/>
    <property type="match status" value="1"/>
</dbReference>
<feature type="compositionally biased region" description="Basic and acidic residues" evidence="5">
    <location>
        <begin position="267"/>
        <end position="277"/>
    </location>
</feature>
<feature type="region of interest" description="Disordered" evidence="5">
    <location>
        <begin position="1"/>
        <end position="277"/>
    </location>
</feature>
<comment type="subcellular location">
    <subcellularLocation>
        <location evidence="1">Membrane</location>
        <topology evidence="1">Multi-pass membrane protein</topology>
    </subcellularLocation>
</comment>
<keyword evidence="2 6" id="KW-0812">Transmembrane</keyword>
<evidence type="ECO:0000256" key="2">
    <source>
        <dbReference type="ARBA" id="ARBA00022692"/>
    </source>
</evidence>
<dbReference type="Pfam" id="PF00083">
    <property type="entry name" value="Sugar_tr"/>
    <property type="match status" value="1"/>
</dbReference>
<evidence type="ECO:0000313" key="9">
    <source>
        <dbReference type="Proteomes" id="UP001283361"/>
    </source>
</evidence>
<feature type="compositionally biased region" description="Polar residues" evidence="5">
    <location>
        <begin position="180"/>
        <end position="189"/>
    </location>
</feature>
<dbReference type="SUPFAM" id="SSF103473">
    <property type="entry name" value="MFS general substrate transporter"/>
    <property type="match status" value="1"/>
</dbReference>
<dbReference type="InterPro" id="IPR005828">
    <property type="entry name" value="MFS_sugar_transport-like"/>
</dbReference>
<evidence type="ECO:0000313" key="8">
    <source>
        <dbReference type="EMBL" id="KAK3763155.1"/>
    </source>
</evidence>
<organism evidence="8 9">
    <name type="scientific">Elysia crispata</name>
    <name type="common">lettuce slug</name>
    <dbReference type="NCBI Taxonomy" id="231223"/>
    <lineage>
        <taxon>Eukaryota</taxon>
        <taxon>Metazoa</taxon>
        <taxon>Spiralia</taxon>
        <taxon>Lophotrochozoa</taxon>
        <taxon>Mollusca</taxon>
        <taxon>Gastropoda</taxon>
        <taxon>Heterobranchia</taxon>
        <taxon>Euthyneura</taxon>
        <taxon>Panpulmonata</taxon>
        <taxon>Sacoglossa</taxon>
        <taxon>Placobranchoidea</taxon>
        <taxon>Plakobranchidae</taxon>
        <taxon>Elysia</taxon>
    </lineage>
</organism>
<feature type="transmembrane region" description="Helical" evidence="6">
    <location>
        <begin position="478"/>
        <end position="496"/>
    </location>
</feature>
<accession>A0AAE1DAW8</accession>
<reference evidence="8" key="1">
    <citation type="journal article" date="2023" name="G3 (Bethesda)">
        <title>A reference genome for the long-term kleptoplast-retaining sea slug Elysia crispata morphotype clarki.</title>
        <authorList>
            <person name="Eastman K.E."/>
            <person name="Pendleton A.L."/>
            <person name="Shaikh M.A."/>
            <person name="Suttiyut T."/>
            <person name="Ogas R."/>
            <person name="Tomko P."/>
            <person name="Gavelis G."/>
            <person name="Widhalm J.R."/>
            <person name="Wisecaver J.H."/>
        </authorList>
    </citation>
    <scope>NUCLEOTIDE SEQUENCE</scope>
    <source>
        <strain evidence="8">ECLA1</strain>
    </source>
</reference>
<evidence type="ECO:0000256" key="5">
    <source>
        <dbReference type="SAM" id="MobiDB-lite"/>
    </source>
</evidence>
<feature type="transmembrane region" description="Helical" evidence="6">
    <location>
        <begin position="652"/>
        <end position="670"/>
    </location>
</feature>
<evidence type="ECO:0000256" key="1">
    <source>
        <dbReference type="ARBA" id="ARBA00004141"/>
    </source>
</evidence>
<feature type="transmembrane region" description="Helical" evidence="6">
    <location>
        <begin position="741"/>
        <end position="765"/>
    </location>
</feature>
<sequence length="858" mass="94536">MPSEEYKSLMAGHSMEDKTSDCGERQENHTQKESPLRKCKQECNHSQTSKYEEENKTGVSEPHQDAGERNQRVSALEDAGHSHKRHRSSNRHTCGPGDYPVGLPGAVQPSWGSAARSKEKLHGHRQRSSSNPTHLHVCRHQSLSNSNGELQHLHQYHQQHRSGSASGSPHRHSGDPQGQGRFSSPLSSSVDERLRVTPPASPALRQKSPYFTPPPSPSPRQKSLYFTPPPSPGMKVKSAHSSPSLQSKNHHGLASHSFRNGKKPHSSRSDSSEEEKCLPQMESIMRQMASGKVTTDSLVNDFGGCGPFQVLLVVATYAAQISAVWGVMFMAFGNYHPKWWCYDNSKQAFNNSAYHLGGPIKTISASMLPNGTSGLDSDLERRGLVGGGRSAFVNPATGGVWSVRPGDSRRDNQTGTCNILQKCPRVAFDPDSSTVASEWALICEEAWSQSAIISIQMTGVLVGACLGGFIGDRRGRKVTLYGHLFFMAVFNIIAIFSPSWQVFAFFRFLIGDCVGAILACCIIYPMEFVDVWWRGILGALPVWNVGAVSFSVAVWLLKDWKQLHIATAVLSLLIFLPVFWVPESMRWLAVHGKVDEAKCIANKIATMNSRPIPNTTVLEIIAKEEKRMSRIKGTYSKYTVLDLFADRFIRRISIRMGLIWCFMSAAYYALSFGIKNFSGDFYINFIAFSAAEVPGMLFVAPATNKLGRRLGSVVYFASTTVCCAAVVIVSFAASVSVRGTIITVLAMLAKMHILAVWMMVTVFCTELYPTVIRNLSIGYLNACSRVGGIAAPFLLPNSSDFLFVSFIIMGGLMVTCCYLLKTLPETKGRPLEDTIKARSHLSIIVEETEFEVRVSESA</sequence>
<evidence type="ECO:0000259" key="7">
    <source>
        <dbReference type="PROSITE" id="PS50850"/>
    </source>
</evidence>
<feature type="compositionally biased region" description="Basic and acidic residues" evidence="5">
    <location>
        <begin position="50"/>
        <end position="71"/>
    </location>
</feature>
<keyword evidence="9" id="KW-1185">Reference proteome</keyword>
<feature type="compositionally biased region" description="Basic residues" evidence="5">
    <location>
        <begin position="248"/>
        <end position="266"/>
    </location>
</feature>
<dbReference type="Proteomes" id="UP001283361">
    <property type="component" value="Unassembled WGS sequence"/>
</dbReference>
<protein>
    <recommendedName>
        <fullName evidence="7">Major facilitator superfamily (MFS) profile domain-containing protein</fullName>
    </recommendedName>
</protein>
<dbReference type="PANTHER" id="PTHR24064">
    <property type="entry name" value="SOLUTE CARRIER FAMILY 22 MEMBER"/>
    <property type="match status" value="1"/>
</dbReference>
<gene>
    <name evidence="8" type="ORF">RRG08_035837</name>
</gene>
<feature type="transmembrane region" description="Helical" evidence="6">
    <location>
        <begin position="536"/>
        <end position="557"/>
    </location>
</feature>
<feature type="transmembrane region" description="Helical" evidence="6">
    <location>
        <begin position="502"/>
        <end position="524"/>
    </location>
</feature>
<dbReference type="InterPro" id="IPR020846">
    <property type="entry name" value="MFS_dom"/>
</dbReference>
<evidence type="ECO:0000256" key="6">
    <source>
        <dbReference type="SAM" id="Phobius"/>
    </source>
</evidence>
<dbReference type="EMBL" id="JAWDGP010004592">
    <property type="protein sequence ID" value="KAK3763155.1"/>
    <property type="molecule type" value="Genomic_DNA"/>
</dbReference>
<feature type="transmembrane region" description="Helical" evidence="6">
    <location>
        <begin position="682"/>
        <end position="701"/>
    </location>
</feature>
<feature type="transmembrane region" description="Helical" evidence="6">
    <location>
        <begin position="713"/>
        <end position="735"/>
    </location>
</feature>
<feature type="transmembrane region" description="Helical" evidence="6">
    <location>
        <begin position="801"/>
        <end position="820"/>
    </location>
</feature>